<feature type="region of interest" description="Disordered" evidence="2">
    <location>
        <begin position="105"/>
        <end position="255"/>
    </location>
</feature>
<gene>
    <name evidence="4" type="ORF">HII31_09414</name>
</gene>
<feature type="region of interest" description="Disordered" evidence="2">
    <location>
        <begin position="1"/>
        <end position="92"/>
    </location>
</feature>
<feature type="compositionally biased region" description="Basic and acidic residues" evidence="2">
    <location>
        <begin position="63"/>
        <end position="74"/>
    </location>
</feature>
<protein>
    <recommendedName>
        <fullName evidence="3">CCHC-type domain-containing protein</fullName>
    </recommendedName>
</protein>
<evidence type="ECO:0000256" key="2">
    <source>
        <dbReference type="SAM" id="MobiDB-lite"/>
    </source>
</evidence>
<dbReference type="Gene3D" id="4.10.60.10">
    <property type="entry name" value="Zinc finger, CCHC-type"/>
    <property type="match status" value="1"/>
</dbReference>
<dbReference type="Proteomes" id="UP000660729">
    <property type="component" value="Unassembled WGS sequence"/>
</dbReference>
<dbReference type="EMBL" id="JABCIY010000193">
    <property type="protein sequence ID" value="KAF7189261.1"/>
    <property type="molecule type" value="Genomic_DNA"/>
</dbReference>
<dbReference type="Pfam" id="PF00098">
    <property type="entry name" value="zf-CCHC"/>
    <property type="match status" value="1"/>
</dbReference>
<dbReference type="Pfam" id="PF10175">
    <property type="entry name" value="MPP6"/>
    <property type="match status" value="1"/>
</dbReference>
<accession>A0A8H6RFT6</accession>
<dbReference type="AlphaFoldDB" id="A0A8H6RFT6"/>
<sequence>MAASSKQPPKAMSSRLANMKFMQRGSPSSTPGTPTEPPSKRQRLSSGLGTPTASPREAANSEAIDRAAAEKGDTKWYLSIKTPNTPAAQSPLRIISAGYATLDAQNSRETDAKDDDNDEPQMPGRITYGNFKRNVQKQPKQDESESSSDSDEDEDDEQDPTGVNALINQGRKEATARAKAELRAKKEQNSYESQRLAHERRKKEVNLNGISSISKGGAGGGSASMICHNCSGKGHKAADCPQRRSNRGVSKLRKP</sequence>
<name>A0A8H6RFT6_9PEZI</name>
<evidence type="ECO:0000259" key="3">
    <source>
        <dbReference type="PROSITE" id="PS50158"/>
    </source>
</evidence>
<keyword evidence="5" id="KW-1185">Reference proteome</keyword>
<keyword evidence="1" id="KW-0862">Zinc</keyword>
<keyword evidence="1" id="KW-0863">Zinc-finger</keyword>
<dbReference type="GO" id="GO:0008270">
    <property type="term" value="F:zinc ion binding"/>
    <property type="evidence" value="ECO:0007669"/>
    <property type="project" value="UniProtKB-KW"/>
</dbReference>
<feature type="domain" description="CCHC-type" evidence="3">
    <location>
        <begin position="227"/>
        <end position="242"/>
    </location>
</feature>
<feature type="compositionally biased region" description="Basic and acidic residues" evidence="2">
    <location>
        <begin position="170"/>
        <end position="189"/>
    </location>
</feature>
<evidence type="ECO:0000313" key="4">
    <source>
        <dbReference type="EMBL" id="KAF7189261.1"/>
    </source>
</evidence>
<evidence type="ECO:0000313" key="5">
    <source>
        <dbReference type="Proteomes" id="UP000660729"/>
    </source>
</evidence>
<organism evidence="4 5">
    <name type="scientific">Pseudocercospora fuligena</name>
    <dbReference type="NCBI Taxonomy" id="685502"/>
    <lineage>
        <taxon>Eukaryota</taxon>
        <taxon>Fungi</taxon>
        <taxon>Dikarya</taxon>
        <taxon>Ascomycota</taxon>
        <taxon>Pezizomycotina</taxon>
        <taxon>Dothideomycetes</taxon>
        <taxon>Dothideomycetidae</taxon>
        <taxon>Mycosphaerellales</taxon>
        <taxon>Mycosphaerellaceae</taxon>
        <taxon>Pseudocercospora</taxon>
    </lineage>
</organism>
<dbReference type="SUPFAM" id="SSF57756">
    <property type="entry name" value="Retrovirus zinc finger-like domains"/>
    <property type="match status" value="1"/>
</dbReference>
<dbReference type="InterPro" id="IPR001878">
    <property type="entry name" value="Znf_CCHC"/>
</dbReference>
<comment type="caution">
    <text evidence="4">The sequence shown here is derived from an EMBL/GenBank/DDBJ whole genome shotgun (WGS) entry which is preliminary data.</text>
</comment>
<proteinExistence type="predicted"/>
<dbReference type="OrthoDB" id="427960at2759"/>
<evidence type="ECO:0000256" key="1">
    <source>
        <dbReference type="PROSITE-ProRule" id="PRU00047"/>
    </source>
</evidence>
<dbReference type="PROSITE" id="PS50158">
    <property type="entry name" value="ZF_CCHC"/>
    <property type="match status" value="1"/>
</dbReference>
<reference evidence="4" key="1">
    <citation type="submission" date="2020-04" db="EMBL/GenBank/DDBJ databases">
        <title>Draft genome resource of the tomato pathogen Pseudocercospora fuligena.</title>
        <authorList>
            <person name="Zaccaron A."/>
        </authorList>
    </citation>
    <scope>NUCLEOTIDE SEQUENCE</scope>
    <source>
        <strain evidence="4">PF001</strain>
    </source>
</reference>
<keyword evidence="1" id="KW-0479">Metal-binding</keyword>
<dbReference type="GO" id="GO:0003676">
    <property type="term" value="F:nucleic acid binding"/>
    <property type="evidence" value="ECO:0007669"/>
    <property type="project" value="InterPro"/>
</dbReference>
<dbReference type="SMART" id="SM00343">
    <property type="entry name" value="ZnF_C2HC"/>
    <property type="match status" value="1"/>
</dbReference>
<feature type="compositionally biased region" description="Polar residues" evidence="2">
    <location>
        <begin position="44"/>
        <end position="53"/>
    </location>
</feature>
<dbReference type="InterPro" id="IPR036875">
    <property type="entry name" value="Znf_CCHC_sf"/>
</dbReference>
<feature type="compositionally biased region" description="Acidic residues" evidence="2">
    <location>
        <begin position="144"/>
        <end position="159"/>
    </location>
</feature>
<feature type="compositionally biased region" description="Basic residues" evidence="2">
    <location>
        <begin position="244"/>
        <end position="255"/>
    </location>
</feature>